<name>A0ABY6GN26_9CAUD</name>
<evidence type="ECO:0000256" key="2">
    <source>
        <dbReference type="ARBA" id="ARBA00022670"/>
    </source>
</evidence>
<sequence>MNSSYLPVPSGGKETGRKFKLEDVLECFSKPALVRELIYLVGGTVIRGEGNDVDLVIRGRDLPPTLMEAILFRLFRGFSAYFNISYDETPKYLHITINNEGPYTDYVPLYSLALVPRSPAQVFKMSCGTQILAKSDKKLIIGGYAATPRIDLTNERISRKALESIFKSFKETPKEFRNLMWEHSSTQIGIILDEYEEKETKLDENGWYIIGELRRDIPLVRALSQKIVQQPEEFGFSVKIGVPHEEIKHVCMEDTCFTEIEDAYFIEVSVTANPANPSTKPIQTF</sequence>
<evidence type="ECO:0000259" key="6">
    <source>
        <dbReference type="Pfam" id="PF04586"/>
    </source>
</evidence>
<evidence type="ECO:0000256" key="3">
    <source>
        <dbReference type="ARBA" id="ARBA00022801"/>
    </source>
</evidence>
<proteinExistence type="predicted"/>
<dbReference type="EMBL" id="OP413838">
    <property type="protein sequence ID" value="UYL64827.1"/>
    <property type="molecule type" value="Genomic_DNA"/>
</dbReference>
<evidence type="ECO:0000256" key="5">
    <source>
        <dbReference type="ARBA" id="ARBA00023045"/>
    </source>
</evidence>
<organism evidence="7 8">
    <name type="scientific">Methanophagales virus PBV299</name>
    <dbReference type="NCBI Taxonomy" id="2987730"/>
    <lineage>
        <taxon>Viruses</taxon>
        <taxon>Duplodnaviria</taxon>
        <taxon>Heunggongvirae</taxon>
        <taxon>Uroviricota</taxon>
        <taxon>Caudoviricetes</taxon>
        <taxon>Nakonvirales</taxon>
        <taxon>Ahpuchviridae</taxon>
        <taxon>Kisinvirus</taxon>
        <taxon>Kisinvirus pescaderoense</taxon>
    </lineage>
</organism>
<feature type="domain" description="Prohead serine protease" evidence="6">
    <location>
        <begin position="137"/>
        <end position="280"/>
    </location>
</feature>
<protein>
    <recommendedName>
        <fullName evidence="6">Prohead serine protease domain-containing protein</fullName>
    </recommendedName>
</protein>
<evidence type="ECO:0000313" key="8">
    <source>
        <dbReference type="Proteomes" id="UP001156193"/>
    </source>
</evidence>
<keyword evidence="1" id="KW-1188">Viral release from host cell</keyword>
<keyword evidence="8" id="KW-1185">Reference proteome</keyword>
<reference evidence="7 8" key="1">
    <citation type="submission" date="2022-09" db="EMBL/GenBank/DDBJ databases">
        <title>Evolutionary Diversification of Methanotrophic Ca. Methanophagales (ANME-1) and Their Expansive Virome.</title>
        <authorList>
            <person name="Laso-Perez R."/>
            <person name="Wu F."/>
            <person name="Cremiere A."/>
            <person name="Speth D."/>
            <person name="Magyar J.S."/>
            <person name="Krupovic M."/>
            <person name="Orphan V.J."/>
        </authorList>
    </citation>
    <scope>NUCLEOTIDE SEQUENCE [LARGE SCALE GENOMIC DNA]</scope>
    <source>
        <strain evidence="7">PBV299</strain>
    </source>
</reference>
<dbReference type="Proteomes" id="UP001156193">
    <property type="component" value="Segment"/>
</dbReference>
<dbReference type="Pfam" id="PF04586">
    <property type="entry name" value="Peptidase_S78"/>
    <property type="match status" value="1"/>
</dbReference>
<accession>A0ABY6GN26</accession>
<keyword evidence="2" id="KW-0645">Protease</keyword>
<gene>
    <name evidence="7" type="ORF">OFDIEDLO_00031</name>
</gene>
<evidence type="ECO:0000256" key="1">
    <source>
        <dbReference type="ARBA" id="ARBA00022612"/>
    </source>
</evidence>
<evidence type="ECO:0000256" key="4">
    <source>
        <dbReference type="ARBA" id="ARBA00022950"/>
    </source>
</evidence>
<keyword evidence="4" id="KW-0118">Viral capsid assembly</keyword>
<evidence type="ECO:0000313" key="7">
    <source>
        <dbReference type="EMBL" id="UYL64827.1"/>
    </source>
</evidence>
<keyword evidence="5" id="KW-1273">Viral capsid maturation</keyword>
<keyword evidence="3" id="KW-0378">Hydrolase</keyword>
<dbReference type="InterPro" id="IPR054613">
    <property type="entry name" value="Peptidase_S78_dom"/>
</dbReference>